<feature type="chain" id="PRO_5011501083" evidence="2">
    <location>
        <begin position="20"/>
        <end position="133"/>
    </location>
</feature>
<feature type="signal peptide" evidence="2">
    <location>
        <begin position="1"/>
        <end position="19"/>
    </location>
</feature>
<sequence>MKFCLIAVAAVGISFPAIAFAPVPTGFMPDGLGLKAPVASQVELAQNQPKPQPGQGPRKQQSSNCKPGTEGCPAQGGPKSNGPIKNGPNNGGPQKNGPNNDGPQQGKQGKPGPKKCPPNQPNCKPGGDQPASN</sequence>
<keyword evidence="4" id="KW-1185">Reference proteome</keyword>
<name>A0A1G8TYW3_9RHOB</name>
<evidence type="ECO:0000313" key="4">
    <source>
        <dbReference type="Proteomes" id="UP000199382"/>
    </source>
</evidence>
<proteinExistence type="predicted"/>
<dbReference type="Proteomes" id="UP000199382">
    <property type="component" value="Unassembled WGS sequence"/>
</dbReference>
<organism evidence="3 4">
    <name type="scientific">Aliiruegeria lutimaris</name>
    <dbReference type="NCBI Taxonomy" id="571298"/>
    <lineage>
        <taxon>Bacteria</taxon>
        <taxon>Pseudomonadati</taxon>
        <taxon>Pseudomonadota</taxon>
        <taxon>Alphaproteobacteria</taxon>
        <taxon>Rhodobacterales</taxon>
        <taxon>Roseobacteraceae</taxon>
        <taxon>Aliiruegeria</taxon>
    </lineage>
</organism>
<feature type="compositionally biased region" description="Low complexity" evidence="1">
    <location>
        <begin position="46"/>
        <end position="61"/>
    </location>
</feature>
<gene>
    <name evidence="3" type="ORF">SAMN04488026_10182</name>
</gene>
<reference evidence="3 4" key="1">
    <citation type="submission" date="2016-10" db="EMBL/GenBank/DDBJ databases">
        <authorList>
            <person name="de Groot N.N."/>
        </authorList>
    </citation>
    <scope>NUCLEOTIDE SEQUENCE [LARGE SCALE GENOMIC DNA]</scope>
    <source>
        <strain evidence="3 4">DSM 25294</strain>
    </source>
</reference>
<keyword evidence="2" id="KW-0732">Signal</keyword>
<protein>
    <submittedName>
        <fullName evidence="3">Uncharacterized protein</fullName>
    </submittedName>
</protein>
<dbReference type="EMBL" id="FNEK01000018">
    <property type="protein sequence ID" value="SDJ46637.1"/>
    <property type="molecule type" value="Genomic_DNA"/>
</dbReference>
<feature type="compositionally biased region" description="Low complexity" evidence="1">
    <location>
        <begin position="76"/>
        <end position="111"/>
    </location>
</feature>
<feature type="region of interest" description="Disordered" evidence="1">
    <location>
        <begin position="39"/>
        <end position="133"/>
    </location>
</feature>
<evidence type="ECO:0000313" key="3">
    <source>
        <dbReference type="EMBL" id="SDJ46637.1"/>
    </source>
</evidence>
<dbReference type="AlphaFoldDB" id="A0A1G8TYW3"/>
<evidence type="ECO:0000256" key="2">
    <source>
        <dbReference type="SAM" id="SignalP"/>
    </source>
</evidence>
<evidence type="ECO:0000256" key="1">
    <source>
        <dbReference type="SAM" id="MobiDB-lite"/>
    </source>
</evidence>
<dbReference type="RefSeq" id="WP_093155001.1">
    <property type="nucleotide sequence ID" value="NZ_FNEK01000018.1"/>
</dbReference>
<accession>A0A1G8TYW3</accession>